<dbReference type="AlphaFoldDB" id="A0ABD3QBQ8"/>
<keyword evidence="3" id="KW-1185">Reference proteome</keyword>
<comment type="caution">
    <text evidence="2">The sequence shown here is derived from an EMBL/GenBank/DDBJ whole genome shotgun (WGS) entry which is preliminary data.</text>
</comment>
<evidence type="ECO:0000313" key="2">
    <source>
        <dbReference type="EMBL" id="KAL3797784.1"/>
    </source>
</evidence>
<dbReference type="EMBL" id="JALLPJ020000240">
    <property type="protein sequence ID" value="KAL3797784.1"/>
    <property type="molecule type" value="Genomic_DNA"/>
</dbReference>
<reference evidence="2 3" key="1">
    <citation type="submission" date="2024-10" db="EMBL/GenBank/DDBJ databases">
        <title>Updated reference genomes for cyclostephanoid diatoms.</title>
        <authorList>
            <person name="Roberts W.R."/>
            <person name="Alverson A.J."/>
        </authorList>
    </citation>
    <scope>NUCLEOTIDE SEQUENCE [LARGE SCALE GENOMIC DNA]</scope>
    <source>
        <strain evidence="2 3">AJA010-31</strain>
    </source>
</reference>
<dbReference type="Proteomes" id="UP001530400">
    <property type="component" value="Unassembled WGS sequence"/>
</dbReference>
<name>A0ABD3QBQ8_9STRA</name>
<evidence type="ECO:0000256" key="1">
    <source>
        <dbReference type="SAM" id="MobiDB-lite"/>
    </source>
</evidence>
<gene>
    <name evidence="2" type="ORF">ACHAWO_000401</name>
</gene>
<proteinExistence type="predicted"/>
<accession>A0ABD3QBQ8</accession>
<protein>
    <submittedName>
        <fullName evidence="2">Uncharacterized protein</fullName>
    </submittedName>
</protein>
<organism evidence="2 3">
    <name type="scientific">Cyclotella atomus</name>
    <dbReference type="NCBI Taxonomy" id="382360"/>
    <lineage>
        <taxon>Eukaryota</taxon>
        <taxon>Sar</taxon>
        <taxon>Stramenopiles</taxon>
        <taxon>Ochrophyta</taxon>
        <taxon>Bacillariophyta</taxon>
        <taxon>Coscinodiscophyceae</taxon>
        <taxon>Thalassiosirophycidae</taxon>
        <taxon>Stephanodiscales</taxon>
        <taxon>Stephanodiscaceae</taxon>
        <taxon>Cyclotella</taxon>
    </lineage>
</organism>
<evidence type="ECO:0000313" key="3">
    <source>
        <dbReference type="Proteomes" id="UP001530400"/>
    </source>
</evidence>
<feature type="region of interest" description="Disordered" evidence="1">
    <location>
        <begin position="386"/>
        <end position="408"/>
    </location>
</feature>
<sequence>MFCCDAHRGVRFPVDWTAYYVPMKELALVAPFITSEELEWFSSLHLLQEKHSSKDWISILDKLHFIHKSRDQVGVDSPIKSSPSSTQAFNFDAEADAALDDLQESAESPVPVAPCPTEAYSMARGAGALRMLSSSGIGALKSILPVSNLFGTSEEGQGSDQVEMQALKASVESLLTAVPAGFNEGEERLKEAVHLLEEDGDRRFKSFFQTLLFDLFGGRDRDSFLAEFGSFAKGISSVDASADAAMFDAERALSETASLKAALDELSTRSEALKTDVLTAAEKTGKVIKALTNGFNGEILTLSERVSGVEAGGMANETTSLRVALGAPTSSSARLLAGYHHFKMNRYVVGRTVAEEERLTERHGFNTVAYFNSEEEMKTWLRARNPVIPPPPTNPGDDLASPQPPSRGSAAEILELTSLVEDLRAQVVELKRSMTLGQGVHAGGETFDSEDDIIVLMHKEGVNPKHLIGAAVDFISFFAHKKDGRIDDSKLSLEMKQMKMAGVDKIAPLRYIGAFRHKQPSHLLNSSNTEVKHGDRFPMFENKTAWHGDSLHKGANIELERTVTATAKQVDLYIEQYIPPGRIQDLCMRLCLDVTRWITKLIAYINRELKEVENYGIPESKVYTLMSNQLVTILNSMWSVHTMMQEFVSDSDLELYAVRAVMITMRVHMVQEDFANLEFKSHNLISSVFIRFLAEETGSNFASGLSEQLAQIIKELNSLKTSISGKHSGMNRRLDSHTDHIKRLCAKAEVKFNPLPNSSRED</sequence>